<dbReference type="EMBL" id="JAPMSZ010000005">
    <property type="protein sequence ID" value="KAJ5101735.1"/>
    <property type="molecule type" value="Genomic_DNA"/>
</dbReference>
<feature type="compositionally biased region" description="Basic and acidic residues" evidence="1">
    <location>
        <begin position="1"/>
        <end position="20"/>
    </location>
</feature>
<evidence type="ECO:0000256" key="1">
    <source>
        <dbReference type="SAM" id="MobiDB-lite"/>
    </source>
</evidence>
<dbReference type="OrthoDB" id="5397682at2759"/>
<dbReference type="AlphaFoldDB" id="A0A9W9FKD9"/>
<gene>
    <name evidence="2" type="ORF">NUU61_003957</name>
</gene>
<keyword evidence="3" id="KW-1185">Reference proteome</keyword>
<dbReference type="GeneID" id="81393707"/>
<feature type="region of interest" description="Disordered" evidence="1">
    <location>
        <begin position="1"/>
        <end position="22"/>
    </location>
</feature>
<dbReference type="PANTHER" id="PTHR33604">
    <property type="entry name" value="OSJNBA0004B13.7 PROTEIN"/>
    <property type="match status" value="1"/>
</dbReference>
<dbReference type="PANTHER" id="PTHR33604:SF3">
    <property type="entry name" value="OSJNBA0004B13.7 PROTEIN"/>
    <property type="match status" value="1"/>
</dbReference>
<dbReference type="Proteomes" id="UP001141434">
    <property type="component" value="Unassembled WGS sequence"/>
</dbReference>
<feature type="compositionally biased region" description="Basic and acidic residues" evidence="1">
    <location>
        <begin position="103"/>
        <end position="129"/>
    </location>
</feature>
<protein>
    <submittedName>
        <fullName evidence="2">Uncharacterized protein</fullName>
    </submittedName>
</protein>
<comment type="caution">
    <text evidence="2">The sequence shown here is derived from an EMBL/GenBank/DDBJ whole genome shotgun (WGS) entry which is preliminary data.</text>
</comment>
<reference evidence="2" key="1">
    <citation type="submission" date="2022-11" db="EMBL/GenBank/DDBJ databases">
        <authorList>
            <person name="Petersen C."/>
        </authorList>
    </citation>
    <scope>NUCLEOTIDE SEQUENCE</scope>
    <source>
        <strain evidence="2">IBT 34128</strain>
    </source>
</reference>
<proteinExistence type="predicted"/>
<name>A0A9W9FKD9_9EURO</name>
<organism evidence="2 3">
    <name type="scientific">Penicillium alfredii</name>
    <dbReference type="NCBI Taxonomy" id="1506179"/>
    <lineage>
        <taxon>Eukaryota</taxon>
        <taxon>Fungi</taxon>
        <taxon>Dikarya</taxon>
        <taxon>Ascomycota</taxon>
        <taxon>Pezizomycotina</taxon>
        <taxon>Eurotiomycetes</taxon>
        <taxon>Eurotiomycetidae</taxon>
        <taxon>Eurotiales</taxon>
        <taxon>Aspergillaceae</taxon>
        <taxon>Penicillium</taxon>
    </lineage>
</organism>
<evidence type="ECO:0000313" key="2">
    <source>
        <dbReference type="EMBL" id="KAJ5101735.1"/>
    </source>
</evidence>
<feature type="region of interest" description="Disordered" evidence="1">
    <location>
        <begin position="70"/>
        <end position="136"/>
    </location>
</feature>
<feature type="compositionally biased region" description="Basic and acidic residues" evidence="1">
    <location>
        <begin position="82"/>
        <end position="93"/>
    </location>
</feature>
<sequence>MSRRADEELGKKDDDHRLSEPARFQPLRHGKFARPRRLIAILIVLVVVHQFFKHMPTDLSPAAERYNPTIAKLRHQNPVRPADSEKYSEKGSEKAPGNGQGRGFDKDPGKPPVIPEERPQRQGHQREPQNSEGSYDEGIKFYELARSLPRDKHPENGSSREVVFAASSLRSVSDLLPLACRMAGRGLNHVHFVLMGKEEVSIEGIKKVIGIKDPECPMTWHDSRPDHAPQSTNSRMERAVSGGLGFIQTYLQPEVVITQGKNWEDPFFWDGVEAHAKETGTPHIGLSSASRDLMWVASMDSTALRVWNDLRIDMVVHASESTGSLTKLLQSLDAADYLGSTPQLTIEIPPQVDSQLLQLLRREGDGLSQLAGRITLRRRIQQRSTDATESSLRTVESFYPYDPTVSHVLILSPQAELGPSFYHYLKYTTLHYKHSSHSQRLSAKLLGISLELPSSKPTADSEQFTPPSTPIMNHAESGEQEFLPSFLWQAPNSNAALYFGDKWVEFHSFLSSRLATPTAQPAGDSQGKLMSTTYPSFMEYLLEMIRAKGYSMVYPSFPGRKSSPLATIHTELYQPPGFTQGTGPVRPGEQSFKVIEDPNQPLTLEGTDTLGTVEEPLNRVSTIMPLLDLFSMDLPGLDSLPLLSYDGKDLTTQADTQQTKEYAREFRIRYGGCTDDSTADDPSADLFCLNK</sequence>
<reference evidence="2" key="2">
    <citation type="journal article" date="2023" name="IMA Fungus">
        <title>Comparative genomic study of the Penicillium genus elucidates a diverse pangenome and 15 lateral gene transfer events.</title>
        <authorList>
            <person name="Petersen C."/>
            <person name="Sorensen T."/>
            <person name="Nielsen M.R."/>
            <person name="Sondergaard T.E."/>
            <person name="Sorensen J.L."/>
            <person name="Fitzpatrick D.A."/>
            <person name="Frisvad J.C."/>
            <person name="Nielsen K.L."/>
        </authorList>
    </citation>
    <scope>NUCLEOTIDE SEQUENCE</scope>
    <source>
        <strain evidence="2">IBT 34128</strain>
    </source>
</reference>
<accession>A0A9W9FKD9</accession>
<evidence type="ECO:0000313" key="3">
    <source>
        <dbReference type="Proteomes" id="UP001141434"/>
    </source>
</evidence>
<dbReference type="RefSeq" id="XP_056512566.1">
    <property type="nucleotide sequence ID" value="XM_056654539.1"/>
</dbReference>